<keyword evidence="3" id="KW-1185">Reference proteome</keyword>
<dbReference type="InterPro" id="IPR029069">
    <property type="entry name" value="HotDog_dom_sf"/>
</dbReference>
<dbReference type="Gene3D" id="3.10.129.10">
    <property type="entry name" value="Hotdog Thioesterase"/>
    <property type="match status" value="1"/>
</dbReference>
<evidence type="ECO:0000313" key="2">
    <source>
        <dbReference type="EMBL" id="SEO50774.1"/>
    </source>
</evidence>
<name>A0A1H8QA31_9GAMM</name>
<dbReference type="STRING" id="406100.SAMN04488052_101435"/>
<dbReference type="AlphaFoldDB" id="A0A1H8QA31"/>
<accession>A0A1H8QA31</accession>
<organism evidence="2 3">
    <name type="scientific">Aquisalimonas asiatica</name>
    <dbReference type="NCBI Taxonomy" id="406100"/>
    <lineage>
        <taxon>Bacteria</taxon>
        <taxon>Pseudomonadati</taxon>
        <taxon>Pseudomonadota</taxon>
        <taxon>Gammaproteobacteria</taxon>
        <taxon>Chromatiales</taxon>
        <taxon>Ectothiorhodospiraceae</taxon>
        <taxon>Aquisalimonas</taxon>
    </lineage>
</organism>
<feature type="domain" description="Thioesterase putative" evidence="1">
    <location>
        <begin position="4"/>
        <end position="143"/>
    </location>
</feature>
<reference evidence="2 3" key="1">
    <citation type="submission" date="2016-10" db="EMBL/GenBank/DDBJ databases">
        <authorList>
            <person name="de Groot N.N."/>
        </authorList>
    </citation>
    <scope>NUCLEOTIDE SEQUENCE [LARGE SCALE GENOMIC DNA]</scope>
    <source>
        <strain evidence="2 3">CGMCC 1.6291</strain>
    </source>
</reference>
<proteinExistence type="predicted"/>
<sequence>MTADELQALLHDQIPISAAMGIRVLALEPQTVTLSAPLAANHNHANTQFAGSQHALASLAGWALLRVWAETAGWEAELVLGKADIRYLRPAAGDMTVQARLTDSQLEELDAARRGNGTGRLRLDMEIRTDAGVCARFGGQYVARGK</sequence>
<evidence type="ECO:0000259" key="1">
    <source>
        <dbReference type="Pfam" id="PF09500"/>
    </source>
</evidence>
<gene>
    <name evidence="2" type="ORF">SAMN04488052_101435</name>
</gene>
<dbReference type="NCBIfam" id="TIGR02447">
    <property type="entry name" value="yiiD_Cterm"/>
    <property type="match status" value="1"/>
</dbReference>
<dbReference type="Proteomes" id="UP000199657">
    <property type="component" value="Unassembled WGS sequence"/>
</dbReference>
<evidence type="ECO:0000313" key="3">
    <source>
        <dbReference type="Proteomes" id="UP000199657"/>
    </source>
</evidence>
<dbReference type="Pfam" id="PF09500">
    <property type="entry name" value="YiiD_C"/>
    <property type="match status" value="1"/>
</dbReference>
<protein>
    <submittedName>
        <fullName evidence="2">Thioesterase domain-containing protein, putative</fullName>
    </submittedName>
</protein>
<dbReference type="InterPro" id="IPR012660">
    <property type="entry name" value="YiiD_C"/>
</dbReference>
<dbReference type="SUPFAM" id="SSF54637">
    <property type="entry name" value="Thioesterase/thiol ester dehydrase-isomerase"/>
    <property type="match status" value="1"/>
</dbReference>
<dbReference type="RefSeq" id="WP_171909772.1">
    <property type="nucleotide sequence ID" value="NZ_FOEG01000001.1"/>
</dbReference>
<dbReference type="EMBL" id="FOEG01000001">
    <property type="protein sequence ID" value="SEO50774.1"/>
    <property type="molecule type" value="Genomic_DNA"/>
</dbReference>